<sequence>MPTLSRFARTVVIAVALVVGAMMALANLVAPRTRTITEPIDSRIIRDAGKPAPSDR</sequence>
<accession>A0A4R6RCT3</accession>
<protein>
    <submittedName>
        <fullName evidence="1">Uncharacterized protein</fullName>
    </submittedName>
</protein>
<dbReference type="AlphaFoldDB" id="A0A4R6RCT3"/>
<dbReference type="Proteomes" id="UP000294547">
    <property type="component" value="Unassembled WGS sequence"/>
</dbReference>
<gene>
    <name evidence="1" type="ORF">EDD54_2624</name>
</gene>
<name>A0A4R6RCT3_9HYPH</name>
<organism evidence="1 2">
    <name type="scientific">Oharaeibacter diazotrophicus</name>
    <dbReference type="NCBI Taxonomy" id="1920512"/>
    <lineage>
        <taxon>Bacteria</taxon>
        <taxon>Pseudomonadati</taxon>
        <taxon>Pseudomonadota</taxon>
        <taxon>Alphaproteobacteria</taxon>
        <taxon>Hyphomicrobiales</taxon>
        <taxon>Pleomorphomonadaceae</taxon>
        <taxon>Oharaeibacter</taxon>
    </lineage>
</organism>
<reference evidence="1 2" key="1">
    <citation type="submission" date="2019-03" db="EMBL/GenBank/DDBJ databases">
        <title>Genomic Encyclopedia of Type Strains, Phase IV (KMG-IV): sequencing the most valuable type-strain genomes for metagenomic binning, comparative biology and taxonomic classification.</title>
        <authorList>
            <person name="Goeker M."/>
        </authorList>
    </citation>
    <scope>NUCLEOTIDE SEQUENCE [LARGE SCALE GENOMIC DNA]</scope>
    <source>
        <strain evidence="1 2">DSM 102969</strain>
    </source>
</reference>
<dbReference type="EMBL" id="SNXY01000008">
    <property type="protein sequence ID" value="TDP84021.1"/>
    <property type="molecule type" value="Genomic_DNA"/>
</dbReference>
<evidence type="ECO:0000313" key="1">
    <source>
        <dbReference type="EMBL" id="TDP84021.1"/>
    </source>
</evidence>
<comment type="caution">
    <text evidence="1">The sequence shown here is derived from an EMBL/GenBank/DDBJ whole genome shotgun (WGS) entry which is preliminary data.</text>
</comment>
<proteinExistence type="predicted"/>
<keyword evidence="2" id="KW-1185">Reference proteome</keyword>
<evidence type="ECO:0000313" key="2">
    <source>
        <dbReference type="Proteomes" id="UP000294547"/>
    </source>
</evidence>
<dbReference type="RefSeq" id="WP_126539826.1">
    <property type="nucleotide sequence ID" value="NZ_BSPM01000002.1"/>
</dbReference>